<dbReference type="AlphaFoldDB" id="A0A495QU06"/>
<accession>A0A495QU06</accession>
<dbReference type="NCBIfam" id="TIGR02107">
    <property type="entry name" value="PQQ_syn_pqqA"/>
    <property type="match status" value="1"/>
</dbReference>
<evidence type="ECO:0000256" key="2">
    <source>
        <dbReference type="ARBA" id="ARBA00009325"/>
    </source>
</evidence>
<reference evidence="4 5" key="1">
    <citation type="submission" date="2018-10" db="EMBL/GenBank/DDBJ databases">
        <title>Genomic Encyclopedia of Archaeal and Bacterial Type Strains, Phase II (KMG-II): from individual species to whole genera.</title>
        <authorList>
            <person name="Goeker M."/>
        </authorList>
    </citation>
    <scope>NUCLEOTIDE SEQUENCE [LARGE SCALE GENOMIC DNA]</scope>
    <source>
        <strain evidence="4 5">DSM 43383</strain>
    </source>
</reference>
<comment type="caution">
    <text evidence="4">The sequence shown here is derived from an EMBL/GenBank/DDBJ whole genome shotgun (WGS) entry which is preliminary data.</text>
</comment>
<evidence type="ECO:0000313" key="5">
    <source>
        <dbReference type="Proteomes" id="UP000274601"/>
    </source>
</evidence>
<comment type="similarity">
    <text evidence="2">Belongs to the PqqA family.</text>
</comment>
<dbReference type="EMBL" id="RBWU01000002">
    <property type="protein sequence ID" value="RKS76921.1"/>
    <property type="molecule type" value="Genomic_DNA"/>
</dbReference>
<comment type="pathway">
    <text evidence="1">Cofactor biosynthesis; pyrroloquinoline quinone biosynthesis.</text>
</comment>
<dbReference type="Proteomes" id="UP000274601">
    <property type="component" value="Unassembled WGS sequence"/>
</dbReference>
<keyword evidence="5" id="KW-1185">Reference proteome</keyword>
<evidence type="ECO:0000256" key="3">
    <source>
        <dbReference type="ARBA" id="ARBA00015086"/>
    </source>
</evidence>
<dbReference type="RefSeq" id="WP_170180582.1">
    <property type="nucleotide sequence ID" value="NZ_RBWU01000002.1"/>
</dbReference>
<sequence>MAGYATDADRTDERADRWVTPDYQIVETSLEVTAYFTSEG</sequence>
<gene>
    <name evidence="4" type="ORF">BZB76_2288</name>
</gene>
<name>A0A495QU06_9ACTN</name>
<protein>
    <recommendedName>
        <fullName evidence="3">Coenzyme PQQ synthesis protein A</fullName>
    </recommendedName>
</protein>
<dbReference type="GO" id="GO:0018189">
    <property type="term" value="P:pyrroloquinoline quinone biosynthetic process"/>
    <property type="evidence" value="ECO:0007669"/>
    <property type="project" value="UniProtKB-UniPathway"/>
</dbReference>
<evidence type="ECO:0000256" key="1">
    <source>
        <dbReference type="ARBA" id="ARBA00004886"/>
    </source>
</evidence>
<organism evidence="4 5">
    <name type="scientific">Actinomadura pelletieri DSM 43383</name>
    <dbReference type="NCBI Taxonomy" id="1120940"/>
    <lineage>
        <taxon>Bacteria</taxon>
        <taxon>Bacillati</taxon>
        <taxon>Actinomycetota</taxon>
        <taxon>Actinomycetes</taxon>
        <taxon>Streptosporangiales</taxon>
        <taxon>Thermomonosporaceae</taxon>
        <taxon>Actinomadura</taxon>
    </lineage>
</organism>
<dbReference type="UniPathway" id="UPA00539"/>
<proteinExistence type="inferred from homology"/>
<evidence type="ECO:0000313" key="4">
    <source>
        <dbReference type="EMBL" id="RKS76921.1"/>
    </source>
</evidence>
<dbReference type="InterPro" id="IPR011725">
    <property type="entry name" value="PQQ_synth_PqqA"/>
</dbReference>